<feature type="signal peptide" evidence="2">
    <location>
        <begin position="1"/>
        <end position="22"/>
    </location>
</feature>
<evidence type="ECO:0000313" key="3">
    <source>
        <dbReference type="EMBL" id="OOS00872.1"/>
    </source>
</evidence>
<evidence type="ECO:0000256" key="1">
    <source>
        <dbReference type="SAM" id="Coils"/>
    </source>
</evidence>
<sequence>MRHLFTLLLIASSAFYSPLSSASEQSELDQAKRQLEAARQALFRAKAEAERNRSRVYFDYASANQDITLIQQGIDRYINSNRAQPRDPRQIRTLSGDYDKVRNIVVGKQ</sequence>
<keyword evidence="1" id="KW-0175">Coiled coil</keyword>
<dbReference type="Proteomes" id="UP000190867">
    <property type="component" value="Unassembled WGS sequence"/>
</dbReference>
<feature type="chain" id="PRO_5012436438" description="Integrative conjugative element protein, RAQPRD family" evidence="2">
    <location>
        <begin position="23"/>
        <end position="109"/>
    </location>
</feature>
<organism evidence="3 4">
    <name type="scientific">Haemophilus paracuniculus</name>
    <dbReference type="NCBI Taxonomy" id="734"/>
    <lineage>
        <taxon>Bacteria</taxon>
        <taxon>Pseudomonadati</taxon>
        <taxon>Pseudomonadota</taxon>
        <taxon>Gammaproteobacteria</taxon>
        <taxon>Pasteurellales</taxon>
        <taxon>Pasteurellaceae</taxon>
        <taxon>Haemophilus</taxon>
    </lineage>
</organism>
<dbReference type="RefSeq" id="WP_078235857.1">
    <property type="nucleotide sequence ID" value="NZ_MUYA01000001.1"/>
</dbReference>
<dbReference type="Pfam" id="PF09686">
    <property type="entry name" value="Plasmid_RAQPRD"/>
    <property type="match status" value="1"/>
</dbReference>
<protein>
    <recommendedName>
        <fullName evidence="5">Integrative conjugative element protein, RAQPRD family</fullName>
    </recommendedName>
</protein>
<dbReference type="AlphaFoldDB" id="A0A1T0AVH3"/>
<dbReference type="EMBL" id="MUYA01000001">
    <property type="protein sequence ID" value="OOS00872.1"/>
    <property type="molecule type" value="Genomic_DNA"/>
</dbReference>
<keyword evidence="2" id="KW-0732">Signal</keyword>
<name>A0A1T0AVH3_9PAST</name>
<gene>
    <name evidence="3" type="ORF">B0187_00845</name>
</gene>
<dbReference type="STRING" id="734.B0187_00845"/>
<evidence type="ECO:0000313" key="4">
    <source>
        <dbReference type="Proteomes" id="UP000190867"/>
    </source>
</evidence>
<dbReference type="InterPro" id="IPR019110">
    <property type="entry name" value="Uncharacterised_RAQPRD"/>
</dbReference>
<keyword evidence="4" id="KW-1185">Reference proteome</keyword>
<proteinExistence type="predicted"/>
<feature type="coiled-coil region" evidence="1">
    <location>
        <begin position="21"/>
        <end position="52"/>
    </location>
</feature>
<evidence type="ECO:0000256" key="2">
    <source>
        <dbReference type="SAM" id="SignalP"/>
    </source>
</evidence>
<reference evidence="3 4" key="1">
    <citation type="submission" date="2017-02" db="EMBL/GenBank/DDBJ databases">
        <title>Draft genome sequence of Haemophilus paracuniculus CCUG 43573 type strain.</title>
        <authorList>
            <person name="Engstrom-Jakobsson H."/>
            <person name="Salva-Serra F."/>
            <person name="Thorell K."/>
            <person name="Gonzales-Siles L."/>
            <person name="Karlsson R."/>
            <person name="Boulund F."/>
            <person name="Engstrand L."/>
            <person name="Kristiansson E."/>
            <person name="Moore E."/>
        </authorList>
    </citation>
    <scope>NUCLEOTIDE SEQUENCE [LARGE SCALE GENOMIC DNA]</scope>
    <source>
        <strain evidence="3 4">CCUG 43573</strain>
    </source>
</reference>
<evidence type="ECO:0008006" key="5">
    <source>
        <dbReference type="Google" id="ProtNLM"/>
    </source>
</evidence>
<accession>A0A1T0AVH3</accession>
<comment type="caution">
    <text evidence="3">The sequence shown here is derived from an EMBL/GenBank/DDBJ whole genome shotgun (WGS) entry which is preliminary data.</text>
</comment>
<dbReference type="NCBIfam" id="TIGR01690">
    <property type="entry name" value="ICE_RAQPRD"/>
    <property type="match status" value="1"/>
</dbReference>
<dbReference type="OrthoDB" id="8910666at2"/>